<feature type="region of interest" description="Disordered" evidence="4">
    <location>
        <begin position="495"/>
        <end position="655"/>
    </location>
</feature>
<gene>
    <name evidence="8" type="primary">LOC113119012</name>
</gene>
<dbReference type="RefSeq" id="XP_026144043.1">
    <property type="nucleotide sequence ID" value="XM_026288258.1"/>
</dbReference>
<dbReference type="Gene3D" id="1.25.40.10">
    <property type="entry name" value="Tetratricopeptide repeat domain"/>
    <property type="match status" value="1"/>
</dbReference>
<keyword evidence="1 2" id="KW-0866">Nonsense-mediated mRNA decay</keyword>
<dbReference type="InterPro" id="IPR045153">
    <property type="entry name" value="Est1/Ebs1-like"/>
</dbReference>
<feature type="compositionally biased region" description="Polar residues" evidence="4">
    <location>
        <begin position="504"/>
        <end position="521"/>
    </location>
</feature>
<dbReference type="GeneID" id="113119012"/>
<feature type="compositionally biased region" description="Low complexity" evidence="4">
    <location>
        <begin position="1022"/>
        <end position="1048"/>
    </location>
</feature>
<evidence type="ECO:0000313" key="8">
    <source>
        <dbReference type="RefSeq" id="XP_026144043.1"/>
    </source>
</evidence>
<dbReference type="InterPro" id="IPR011990">
    <property type="entry name" value="TPR-like_helical_dom_sf"/>
</dbReference>
<accession>A0A6P6RFS0</accession>
<feature type="region of interest" description="Disordered" evidence="4">
    <location>
        <begin position="673"/>
        <end position="779"/>
    </location>
</feature>
<feature type="compositionally biased region" description="Polar residues" evidence="4">
    <location>
        <begin position="1011"/>
        <end position="1021"/>
    </location>
</feature>
<feature type="compositionally biased region" description="Basic and acidic residues" evidence="4">
    <location>
        <begin position="547"/>
        <end position="556"/>
    </location>
</feature>
<reference evidence="8" key="1">
    <citation type="submission" date="2025-08" db="UniProtKB">
        <authorList>
            <consortium name="RefSeq"/>
        </authorList>
    </citation>
    <scope>IDENTIFICATION</scope>
    <source>
        <strain evidence="8">Wakin</strain>
        <tissue evidence="8">Muscle</tissue>
    </source>
</reference>
<proteinExistence type="predicted"/>
<keyword evidence="3" id="KW-0175">Coiled coil</keyword>
<dbReference type="Pfam" id="PF10374">
    <property type="entry name" value="EST1"/>
    <property type="match status" value="1"/>
</dbReference>
<sequence length="1163" mass="130141">MNLCAQYLRQAEALKADMTDSKLGAAEVWTSRQALQDLYQKMLVTDLEYALDKKVEQDLWNHAFKNQITTLQSQAKNRANPNRSEVQANLSLFLEAASGFYTQLLQELCTVFNVDLPCRVKSSQLGIISNKQSSTSAIVKPQPSSCSYICQHCLVHLGDIARYRNQTSQAESYYRHAAQLVPSNGQPYNQLAILASSKGDHLTTIFYYCRSIAVKFPFPAASTNLQKALSKALESRDEVKTKWSVSDFIKAFIKFHGHVYLCKSLDKLNTLREKLEEQFQRLILQKAFSSQQLVHITVINLFELHHLRDFSNEADEHSYSSDEQISWIQLLGLFMSFLGVMLSRALLNKNREEIMGECPLPAIKVSLDWLRLRPSVFNESALDKQQYIWPWLVSILNSFQPKEEDVSNVSVIPLPEEFELQGFLALRPALRMLDFSKGHQSIVVGKESLLIHSRHQRLISVGKWVADNQPRLIQCRISDGLLLFITDIPEMVVEEPQEKDSPVLQESSNGEQTPNDSTQGLKSVLSAGKNQNSGLDGSERPVVTFKENIKPREQSREPIQNQRDAGKDRAGFNKGNGIQGKNEQKKEGKRKSEVKKNSHDKTTEVGKQTQTEMRKTPVSEARKTPVTQTQTTCSSQFIPIHHPGAFPPLPSRPGFPPPAYVIPPPVAFSLSPGFTFPTGVSVPAPFLQTASHPQSANPVQTGKPSHIPYSQQRPSGPGALNQGPPQPSPTQQSQQALQQSVQLQVQQQQQQQQQSPTKQSSQLGKSPPHHHSMQQSYMQVPEQPGQMWNQHQTQPTMQKMPMQIPVKQPFFMPSQDPMKLFEHPMSMQPPQPSMDKKMKFPEVKMQDFYWEPSYHMGGEGRSGMGDRMSKRQPGVFCADQENMPRGPPYEDNKSSPLLPPDLLKTLADFEEEEELLFTKPHDFYQALAGPLNSAPGRNMFLPNQSRLDSGADVIGQSSLLPRFSIQENSYQNSIFSEAYGKNMAPVSKPDIPMMHQEPSLYSLFEGNPWSPSIPASSDHSTPASQSPHSSNPSSLPSSPPTHSHGSLPFSNFGPIGTPDSRDRRGTDRWKAEKTGVSGFGLDYLPSASSSSVTDTNSWHQGAQTSSWAAQDMPMEDSSTVLLDSFKSIWSSSMMQPGPSALEQLLMQQKQKQQRGHGNMNPPH</sequence>
<feature type="compositionally biased region" description="Basic and acidic residues" evidence="4">
    <location>
        <begin position="612"/>
        <end position="623"/>
    </location>
</feature>
<evidence type="ECO:0000256" key="4">
    <source>
        <dbReference type="SAM" id="MobiDB-lite"/>
    </source>
</evidence>
<feature type="coiled-coil region" evidence="3">
    <location>
        <begin position="265"/>
        <end position="292"/>
    </location>
</feature>
<feature type="compositionally biased region" description="Low complexity" evidence="4">
    <location>
        <begin position="729"/>
        <end position="762"/>
    </location>
</feature>
<dbReference type="InterPro" id="IPR019458">
    <property type="entry name" value="Est1-like_N"/>
</dbReference>
<feature type="compositionally biased region" description="Polar residues" evidence="4">
    <location>
        <begin position="688"/>
        <end position="714"/>
    </location>
</feature>
<dbReference type="InterPro" id="IPR018834">
    <property type="entry name" value="DNA/RNA-bd_Est1-type"/>
</dbReference>
<organism evidence="7 8">
    <name type="scientific">Carassius auratus</name>
    <name type="common">Goldfish</name>
    <dbReference type="NCBI Taxonomy" id="7957"/>
    <lineage>
        <taxon>Eukaryota</taxon>
        <taxon>Metazoa</taxon>
        <taxon>Chordata</taxon>
        <taxon>Craniata</taxon>
        <taxon>Vertebrata</taxon>
        <taxon>Euteleostomi</taxon>
        <taxon>Actinopterygii</taxon>
        <taxon>Neopterygii</taxon>
        <taxon>Teleostei</taxon>
        <taxon>Ostariophysi</taxon>
        <taxon>Cypriniformes</taxon>
        <taxon>Cyprinidae</taxon>
        <taxon>Cyprininae</taxon>
        <taxon>Carassius</taxon>
    </lineage>
</organism>
<dbReference type="GO" id="GO:0000184">
    <property type="term" value="P:nuclear-transcribed mRNA catabolic process, nonsense-mediated decay"/>
    <property type="evidence" value="ECO:0007669"/>
    <property type="project" value="UniProtKB-KW"/>
</dbReference>
<feature type="compositionally biased region" description="Basic and acidic residues" evidence="4">
    <location>
        <begin position="1059"/>
        <end position="1073"/>
    </location>
</feature>
<feature type="region of interest" description="Disordered" evidence="4">
    <location>
        <begin position="1011"/>
        <end position="1073"/>
    </location>
</feature>
<dbReference type="GO" id="GO:0042162">
    <property type="term" value="F:telomeric DNA binding"/>
    <property type="evidence" value="ECO:0007669"/>
    <property type="project" value="TreeGrafter"/>
</dbReference>
<dbReference type="PANTHER" id="PTHR15696">
    <property type="entry name" value="SMG-7 SUPPRESSOR WITH MORPHOLOGICAL EFFECT ON GENITALIA PROTEIN 7"/>
    <property type="match status" value="1"/>
</dbReference>
<feature type="domain" description="Telomerase activating protein Est1-like N-terminal" evidence="6">
    <location>
        <begin position="54"/>
        <end position="167"/>
    </location>
</feature>
<feature type="compositionally biased region" description="Polar residues" evidence="4">
    <location>
        <begin position="625"/>
        <end position="637"/>
    </location>
</feature>
<dbReference type="GO" id="GO:0005697">
    <property type="term" value="C:telomerase holoenzyme complex"/>
    <property type="evidence" value="ECO:0007669"/>
    <property type="project" value="TreeGrafter"/>
</dbReference>
<dbReference type="PANTHER" id="PTHR15696:SF5">
    <property type="entry name" value="NONSENSE-MEDIATED MRNA DECAY FACTOR SMG7"/>
    <property type="match status" value="1"/>
</dbReference>
<name>A0A6P6RFS0_CARAU</name>
<comment type="subcellular location">
    <subcellularLocation>
        <location evidence="2">Nucleus</location>
    </subcellularLocation>
</comment>
<protein>
    <recommendedName>
        <fullName evidence="2">Nonsense-mediated mRNA decay factor</fullName>
    </recommendedName>
</protein>
<dbReference type="SUPFAM" id="SSF48452">
    <property type="entry name" value="TPR-like"/>
    <property type="match status" value="1"/>
</dbReference>
<feature type="compositionally biased region" description="Basic and acidic residues" evidence="4">
    <location>
        <begin position="582"/>
        <end position="604"/>
    </location>
</feature>
<evidence type="ECO:0000259" key="6">
    <source>
        <dbReference type="Pfam" id="PF10374"/>
    </source>
</evidence>
<evidence type="ECO:0000256" key="1">
    <source>
        <dbReference type="ARBA" id="ARBA00023161"/>
    </source>
</evidence>
<dbReference type="AlphaFoldDB" id="A0A6P6RFS0"/>
<dbReference type="Pfam" id="PF10373">
    <property type="entry name" value="EST1_DNA_bind"/>
    <property type="match status" value="1"/>
</dbReference>
<evidence type="ECO:0000313" key="7">
    <source>
        <dbReference type="Proteomes" id="UP000515129"/>
    </source>
</evidence>
<evidence type="ECO:0000256" key="3">
    <source>
        <dbReference type="SAM" id="Coils"/>
    </source>
</evidence>
<feature type="domain" description="DNA/RNA-binding" evidence="5">
    <location>
        <begin position="170"/>
        <end position="428"/>
    </location>
</feature>
<dbReference type="Proteomes" id="UP000515129">
    <property type="component" value="Chromosome 2"/>
</dbReference>
<evidence type="ECO:0000259" key="5">
    <source>
        <dbReference type="Pfam" id="PF10373"/>
    </source>
</evidence>
<feature type="compositionally biased region" description="Pro residues" evidence="4">
    <location>
        <begin position="645"/>
        <end position="655"/>
    </location>
</feature>
<evidence type="ECO:0000256" key="2">
    <source>
        <dbReference type="RuleBase" id="RU369098"/>
    </source>
</evidence>
<keyword evidence="7" id="KW-1185">Reference proteome</keyword>
<dbReference type="GO" id="GO:0070034">
    <property type="term" value="F:telomerase RNA binding"/>
    <property type="evidence" value="ECO:0007669"/>
    <property type="project" value="TreeGrafter"/>
</dbReference>
<keyword evidence="2" id="KW-0539">Nucleus</keyword>
<feature type="region of interest" description="Disordered" evidence="4">
    <location>
        <begin position="1133"/>
        <end position="1163"/>
    </location>
</feature>
<comment type="function">
    <text evidence="2">Plays a role in nonsense-mediated mRNA decay.</text>
</comment>